<evidence type="ECO:0000313" key="18">
    <source>
        <dbReference type="Proteomes" id="UP000479190"/>
    </source>
</evidence>
<keyword evidence="13" id="KW-0496">Mitochondrion</keyword>
<dbReference type="Pfam" id="PF16953">
    <property type="entry name" value="PRORP"/>
    <property type="match status" value="1"/>
</dbReference>
<dbReference type="Proteomes" id="UP000479190">
    <property type="component" value="Unassembled WGS sequence"/>
</dbReference>
<dbReference type="GO" id="GO:0097745">
    <property type="term" value="P:mitochondrial tRNA 5'-end processing"/>
    <property type="evidence" value="ECO:0007669"/>
    <property type="project" value="TreeGrafter"/>
</dbReference>
<organism evidence="17 18">
    <name type="scientific">Trichogramma brassicae</name>
    <dbReference type="NCBI Taxonomy" id="86971"/>
    <lineage>
        <taxon>Eukaryota</taxon>
        <taxon>Metazoa</taxon>
        <taxon>Ecdysozoa</taxon>
        <taxon>Arthropoda</taxon>
        <taxon>Hexapoda</taxon>
        <taxon>Insecta</taxon>
        <taxon>Pterygota</taxon>
        <taxon>Neoptera</taxon>
        <taxon>Endopterygota</taxon>
        <taxon>Hymenoptera</taxon>
        <taxon>Apocrita</taxon>
        <taxon>Proctotrupomorpha</taxon>
        <taxon>Chalcidoidea</taxon>
        <taxon>Trichogrammatidae</taxon>
        <taxon>Trichogramma</taxon>
    </lineage>
</organism>
<evidence type="ECO:0000259" key="16">
    <source>
        <dbReference type="Pfam" id="PF16953"/>
    </source>
</evidence>
<dbReference type="Gene3D" id="1.25.40.10">
    <property type="entry name" value="Tetratricopeptide repeat domain"/>
    <property type="match status" value="1"/>
</dbReference>
<dbReference type="AlphaFoldDB" id="A0A6H5IJF5"/>
<evidence type="ECO:0000256" key="2">
    <source>
        <dbReference type="ARBA" id="ARBA00001946"/>
    </source>
</evidence>
<evidence type="ECO:0000256" key="8">
    <source>
        <dbReference type="ARBA" id="ARBA00022723"/>
    </source>
</evidence>
<accession>A0A6H5IJF5</accession>
<sequence>MRSSICFAQCTKRLLNNAVRASAKRSYNRPAIRKVFRMDQIREKELIINKLMIDAQNNNDEKNIDNDTWTAIREEMQKEFPDLNDKIDSIIYDLCLSYGKPQEAINFYKYLRASNVELQLNIVGKYLRAYSQLKRPVTKDEERDILETYNALREDYPLLGAKSCEDCIVALCMTKHWELSFELLDMMCEFQEPGSLVHSAIMTAAFKNNDPQKAWKLISGKTIPLTSSVHISYLDYCQRNFKGEQLINNVKKMLHFWRDQNLVLNQLVVDNYKTFFESLNYVTSKTSVSKDGICSACKTQLTQTTLSQDDFKILSDSVMKKLIVGKNVFCTTSPQELKRYMLFMKSMKSYDIVIDGLNVAFAKRKFENKGSIKNILEVVRYFQKYSPKKVLVVGRAHMNWWSNEDMESLRRVADVFLTKNLSADDPFLLHLTLLSGSNTYFVSRDLMRQHLHLLRDSKLKRLFKRWQMSRQYLFNTDTETKRIILHPPPEFELNTQEDMNVIHIPFSELESLILPRSYTVPENWLCVKKR</sequence>
<keyword evidence="11" id="KW-0460">Magnesium</keyword>
<evidence type="ECO:0000256" key="5">
    <source>
        <dbReference type="ARBA" id="ARBA00012179"/>
    </source>
</evidence>
<evidence type="ECO:0000313" key="17">
    <source>
        <dbReference type="EMBL" id="CAB0038335.1"/>
    </source>
</evidence>
<name>A0A6H5IJF5_9HYME</name>
<evidence type="ECO:0000256" key="6">
    <source>
        <dbReference type="ARBA" id="ARBA00022694"/>
    </source>
</evidence>
<evidence type="ECO:0000256" key="7">
    <source>
        <dbReference type="ARBA" id="ARBA00022722"/>
    </source>
</evidence>
<dbReference type="GO" id="GO:0001682">
    <property type="term" value="P:tRNA 5'-leader removal"/>
    <property type="evidence" value="ECO:0007669"/>
    <property type="project" value="TreeGrafter"/>
</dbReference>
<comment type="catalytic activity">
    <reaction evidence="1">
        <text>Endonucleolytic cleavage of RNA, removing 5'-extranucleotides from tRNA precursor.</text>
        <dbReference type="EC" id="3.1.26.5"/>
    </reaction>
</comment>
<reference evidence="17 18" key="1">
    <citation type="submission" date="2020-02" db="EMBL/GenBank/DDBJ databases">
        <authorList>
            <person name="Ferguson B K."/>
        </authorList>
    </citation>
    <scope>NUCLEOTIDE SEQUENCE [LARGE SCALE GENOMIC DNA]</scope>
</reference>
<dbReference type="GO" id="GO:0030678">
    <property type="term" value="C:mitochondrial ribonuclease P complex"/>
    <property type="evidence" value="ECO:0007669"/>
    <property type="project" value="TreeGrafter"/>
</dbReference>
<keyword evidence="10" id="KW-0862">Zinc</keyword>
<dbReference type="InterPro" id="IPR033495">
    <property type="entry name" value="MRPP3_PIN_dom"/>
</dbReference>
<evidence type="ECO:0000256" key="14">
    <source>
        <dbReference type="ARBA" id="ARBA00044536"/>
    </source>
</evidence>
<proteinExistence type="inferred from homology"/>
<evidence type="ECO:0000256" key="4">
    <source>
        <dbReference type="ARBA" id="ARBA00007626"/>
    </source>
</evidence>
<comment type="similarity">
    <text evidence="4">Belongs to the PPR family. P subfamily.</text>
</comment>
<dbReference type="EMBL" id="CADCXV010000905">
    <property type="protein sequence ID" value="CAB0038335.1"/>
    <property type="molecule type" value="Genomic_DNA"/>
</dbReference>
<keyword evidence="7" id="KW-0540">Nuclease</keyword>
<evidence type="ECO:0000256" key="9">
    <source>
        <dbReference type="ARBA" id="ARBA00022801"/>
    </source>
</evidence>
<keyword evidence="8" id="KW-0479">Metal-binding</keyword>
<keyword evidence="12" id="KW-0809">Transit peptide</keyword>
<dbReference type="EC" id="3.1.26.5" evidence="5"/>
<evidence type="ECO:0000256" key="15">
    <source>
        <dbReference type="ARBA" id="ARBA00044559"/>
    </source>
</evidence>
<evidence type="ECO:0000256" key="1">
    <source>
        <dbReference type="ARBA" id="ARBA00000928"/>
    </source>
</evidence>
<evidence type="ECO:0000256" key="11">
    <source>
        <dbReference type="ARBA" id="ARBA00022842"/>
    </source>
</evidence>
<dbReference type="CDD" id="cd18718">
    <property type="entry name" value="PIN_PRORP"/>
    <property type="match status" value="1"/>
</dbReference>
<protein>
    <recommendedName>
        <fullName evidence="14">Mitochondrial ribonuclease P catalytic subunit</fullName>
        <ecNumber evidence="5">3.1.26.5</ecNumber>
    </recommendedName>
    <alternativeName>
        <fullName evidence="15">Mitochondrial ribonuclease P protein 3</fullName>
    </alternativeName>
</protein>
<dbReference type="OrthoDB" id="46913at2759"/>
<gene>
    <name evidence="17" type="ORF">TBRA_LOCUS10121</name>
</gene>
<keyword evidence="9" id="KW-0378">Hydrolase</keyword>
<keyword evidence="18" id="KW-1185">Reference proteome</keyword>
<dbReference type="GO" id="GO:0046872">
    <property type="term" value="F:metal ion binding"/>
    <property type="evidence" value="ECO:0007669"/>
    <property type="project" value="UniProtKB-KW"/>
</dbReference>
<keyword evidence="6" id="KW-0819">tRNA processing</keyword>
<dbReference type="InterPro" id="IPR011990">
    <property type="entry name" value="TPR-like_helical_dom_sf"/>
</dbReference>
<evidence type="ECO:0000256" key="12">
    <source>
        <dbReference type="ARBA" id="ARBA00022946"/>
    </source>
</evidence>
<dbReference type="InterPro" id="IPR031595">
    <property type="entry name" value="PRORP_C"/>
</dbReference>
<dbReference type="Gene3D" id="3.40.50.11980">
    <property type="match status" value="1"/>
</dbReference>
<evidence type="ECO:0000256" key="3">
    <source>
        <dbReference type="ARBA" id="ARBA00004173"/>
    </source>
</evidence>
<comment type="subcellular location">
    <subcellularLocation>
        <location evidence="3">Mitochondrion</location>
    </subcellularLocation>
</comment>
<evidence type="ECO:0000256" key="13">
    <source>
        <dbReference type="ARBA" id="ARBA00023128"/>
    </source>
</evidence>
<dbReference type="GO" id="GO:0004526">
    <property type="term" value="F:ribonuclease P activity"/>
    <property type="evidence" value="ECO:0007669"/>
    <property type="project" value="UniProtKB-EC"/>
</dbReference>
<dbReference type="PANTHER" id="PTHR13547">
    <property type="match status" value="1"/>
</dbReference>
<dbReference type="PANTHER" id="PTHR13547:SF1">
    <property type="entry name" value="MITOCHONDRIAL RIBONUCLEASE P CATALYTIC SUBUNIT"/>
    <property type="match status" value="1"/>
</dbReference>
<evidence type="ECO:0000256" key="10">
    <source>
        <dbReference type="ARBA" id="ARBA00022833"/>
    </source>
</evidence>
<feature type="domain" description="PRORP" evidence="16">
    <location>
        <begin position="289"/>
        <end position="526"/>
    </location>
</feature>
<comment type="cofactor">
    <cofactor evidence="2">
        <name>Mg(2+)</name>
        <dbReference type="ChEBI" id="CHEBI:18420"/>
    </cofactor>
</comment>